<dbReference type="InterPro" id="IPR047655">
    <property type="entry name" value="Transpos_IS630-like"/>
</dbReference>
<dbReference type="Proteomes" id="UP001156882">
    <property type="component" value="Unassembled WGS sequence"/>
</dbReference>
<feature type="compositionally biased region" description="Basic and acidic residues" evidence="1">
    <location>
        <begin position="151"/>
        <end position="162"/>
    </location>
</feature>
<feature type="domain" description="Winged helix-turn helix" evidence="2">
    <location>
        <begin position="107"/>
        <end position="165"/>
    </location>
</feature>
<reference evidence="4" key="1">
    <citation type="journal article" date="2019" name="Int. J. Syst. Evol. Microbiol.">
        <title>The Global Catalogue of Microorganisms (GCM) 10K type strain sequencing project: providing services to taxonomists for standard genome sequencing and annotation.</title>
        <authorList>
            <consortium name="The Broad Institute Genomics Platform"/>
            <consortium name="The Broad Institute Genome Sequencing Center for Infectious Disease"/>
            <person name="Wu L."/>
            <person name="Ma J."/>
        </authorList>
    </citation>
    <scope>NUCLEOTIDE SEQUENCE [LARGE SCALE GENOMIC DNA]</scope>
    <source>
        <strain evidence="4">NBRC 101365</strain>
    </source>
</reference>
<evidence type="ECO:0000313" key="3">
    <source>
        <dbReference type="EMBL" id="GLS19634.1"/>
    </source>
</evidence>
<evidence type="ECO:0000256" key="1">
    <source>
        <dbReference type="SAM" id="MobiDB-lite"/>
    </source>
</evidence>
<evidence type="ECO:0000259" key="2">
    <source>
        <dbReference type="Pfam" id="PF13592"/>
    </source>
</evidence>
<sequence length="181" mass="20617">MPLEITRTEHTAEELRALSSRCSDGAQVRRILAIALVLEGRGRMEAASLNGMDRQTLRDWVHRYNDGGLEALKSRRNPGRAPALTPLQKAELLDLVLAGPDPDIHGVVRWRCVDLQAEVERRFSVKVHENTIARWLHELGLTRLQPRPYHPKKDPEAEEAFKKTSPIWSKPHSPKPHRLGR</sequence>
<dbReference type="Pfam" id="PF13551">
    <property type="entry name" value="HTH_29"/>
    <property type="match status" value="1"/>
</dbReference>
<proteinExistence type="predicted"/>
<name>A0ABQ6CLP7_9HYPH</name>
<keyword evidence="4" id="KW-1185">Reference proteome</keyword>
<dbReference type="NCBIfam" id="NF033545">
    <property type="entry name" value="transpos_IS630"/>
    <property type="match status" value="1"/>
</dbReference>
<protein>
    <recommendedName>
        <fullName evidence="2">Winged helix-turn helix domain-containing protein</fullName>
    </recommendedName>
</protein>
<comment type="caution">
    <text evidence="3">The sequence shown here is derived from an EMBL/GenBank/DDBJ whole genome shotgun (WGS) entry which is preliminary data.</text>
</comment>
<dbReference type="Pfam" id="PF13592">
    <property type="entry name" value="HTH_33"/>
    <property type="match status" value="1"/>
</dbReference>
<evidence type="ECO:0000313" key="4">
    <source>
        <dbReference type="Proteomes" id="UP001156882"/>
    </source>
</evidence>
<feature type="region of interest" description="Disordered" evidence="1">
    <location>
        <begin position="145"/>
        <end position="181"/>
    </location>
</feature>
<dbReference type="InterPro" id="IPR025959">
    <property type="entry name" value="Winged_HTH_dom"/>
</dbReference>
<accession>A0ABQ6CLP7</accession>
<dbReference type="EMBL" id="BSPC01000024">
    <property type="protein sequence ID" value="GLS19634.1"/>
    <property type="molecule type" value="Genomic_DNA"/>
</dbReference>
<feature type="compositionally biased region" description="Basic residues" evidence="1">
    <location>
        <begin position="172"/>
        <end position="181"/>
    </location>
</feature>
<dbReference type="SUPFAM" id="SSF46689">
    <property type="entry name" value="Homeodomain-like"/>
    <property type="match status" value="1"/>
</dbReference>
<dbReference type="InterPro" id="IPR009057">
    <property type="entry name" value="Homeodomain-like_sf"/>
</dbReference>
<organism evidence="3 4">
    <name type="scientific">Labrys miyagiensis</name>
    <dbReference type="NCBI Taxonomy" id="346912"/>
    <lineage>
        <taxon>Bacteria</taxon>
        <taxon>Pseudomonadati</taxon>
        <taxon>Pseudomonadota</taxon>
        <taxon>Alphaproteobacteria</taxon>
        <taxon>Hyphomicrobiales</taxon>
        <taxon>Xanthobacteraceae</taxon>
        <taxon>Labrys</taxon>
    </lineage>
</organism>
<gene>
    <name evidence="3" type="ORF">GCM10007874_26510</name>
</gene>